<feature type="non-terminal residue" evidence="8">
    <location>
        <position position="244"/>
    </location>
</feature>
<evidence type="ECO:0000313" key="9">
    <source>
        <dbReference type="Proteomes" id="UP000575029"/>
    </source>
</evidence>
<reference evidence="8 9" key="1">
    <citation type="submission" date="2019-09" db="EMBL/GenBank/DDBJ databases">
        <title>Bird 10,000 Genomes (B10K) Project - Family phase.</title>
        <authorList>
            <person name="Zhang G."/>
        </authorList>
    </citation>
    <scope>NUCLEOTIDE SEQUENCE [LARGE SCALE GENOMIC DNA]</scope>
    <source>
        <strain evidence="8">B10K-DU-029-50</strain>
        <tissue evidence="8">Heart</tissue>
    </source>
</reference>
<feature type="domain" description="C2H2-type" evidence="7">
    <location>
        <begin position="221"/>
        <end position="244"/>
    </location>
</feature>
<dbReference type="PANTHER" id="PTHR24379:SF133">
    <property type="entry name" value="ZFP617 PROTEIN-RELATED"/>
    <property type="match status" value="1"/>
</dbReference>
<dbReference type="PROSITE" id="PS50157">
    <property type="entry name" value="ZINC_FINGER_C2H2_2"/>
    <property type="match status" value="2"/>
</dbReference>
<dbReference type="AlphaFoldDB" id="A0A7K6EX07"/>
<dbReference type="GO" id="GO:0005634">
    <property type="term" value="C:nucleus"/>
    <property type="evidence" value="ECO:0007669"/>
    <property type="project" value="TreeGrafter"/>
</dbReference>
<evidence type="ECO:0000256" key="3">
    <source>
        <dbReference type="ARBA" id="ARBA00022771"/>
    </source>
</evidence>
<dbReference type="Proteomes" id="UP000575029">
    <property type="component" value="Unassembled WGS sequence"/>
</dbReference>
<dbReference type="EMBL" id="VZRM01008763">
    <property type="protein sequence ID" value="NWV43741.1"/>
    <property type="molecule type" value="Genomic_DNA"/>
</dbReference>
<comment type="caution">
    <text evidence="8">The sequence shown here is derived from an EMBL/GenBank/DDBJ whole genome shotgun (WGS) entry which is preliminary data.</text>
</comment>
<evidence type="ECO:0000256" key="1">
    <source>
        <dbReference type="ARBA" id="ARBA00022723"/>
    </source>
</evidence>
<evidence type="ECO:0000256" key="5">
    <source>
        <dbReference type="PROSITE-ProRule" id="PRU00042"/>
    </source>
</evidence>
<dbReference type="InterPro" id="IPR013087">
    <property type="entry name" value="Znf_C2H2_type"/>
</dbReference>
<protein>
    <submittedName>
        <fullName evidence="8">ZN574 protein</fullName>
    </submittedName>
</protein>
<accession>A0A7K6EX07</accession>
<keyword evidence="2" id="KW-0677">Repeat</keyword>
<evidence type="ECO:0000313" key="8">
    <source>
        <dbReference type="EMBL" id="NWV43741.1"/>
    </source>
</evidence>
<dbReference type="GO" id="GO:0008270">
    <property type="term" value="F:zinc ion binding"/>
    <property type="evidence" value="ECO:0007669"/>
    <property type="project" value="UniProtKB-KW"/>
</dbReference>
<keyword evidence="3 5" id="KW-0863">Zinc-finger</keyword>
<sequence>MSLPEETLLLVEHRYVCSECSHLSSSLEEALLHHQTHLESPQTHLGNAQTHLGNPSPHLGSSNPHLGNANPHLGSSQPHLGNPNPHLEILGVPAELDAPSQYQCLECGMLLVTPGQLLEHQELHIKLLGTTPAPPPTPKPAVSTPTPGGIHYECPECRALFQSQELWLAHRQGHRNAPLLPQNHARVDVEHSYRKPEDGDAENPEIPAEVPAESAVQLLLYECGECLQLFQSPKDFLEHQVTHL</sequence>
<dbReference type="PROSITE" id="PS00028">
    <property type="entry name" value="ZINC_FINGER_C2H2_1"/>
    <property type="match status" value="3"/>
</dbReference>
<organism evidence="8 9">
    <name type="scientific">Grantiella picta</name>
    <dbReference type="NCBI Taxonomy" id="266360"/>
    <lineage>
        <taxon>Eukaryota</taxon>
        <taxon>Metazoa</taxon>
        <taxon>Chordata</taxon>
        <taxon>Craniata</taxon>
        <taxon>Vertebrata</taxon>
        <taxon>Euteleostomi</taxon>
        <taxon>Archelosauria</taxon>
        <taxon>Archosauria</taxon>
        <taxon>Dinosauria</taxon>
        <taxon>Saurischia</taxon>
        <taxon>Theropoda</taxon>
        <taxon>Coelurosauria</taxon>
        <taxon>Aves</taxon>
        <taxon>Neognathae</taxon>
        <taxon>Neoaves</taxon>
        <taxon>Telluraves</taxon>
        <taxon>Australaves</taxon>
        <taxon>Passeriformes</taxon>
        <taxon>Meliphagoidea</taxon>
        <taxon>Meliphagidae</taxon>
        <taxon>Grantiella</taxon>
    </lineage>
</organism>
<feature type="non-terminal residue" evidence="8">
    <location>
        <position position="1"/>
    </location>
</feature>
<dbReference type="GO" id="GO:0000981">
    <property type="term" value="F:DNA-binding transcription factor activity, RNA polymerase II-specific"/>
    <property type="evidence" value="ECO:0007669"/>
    <property type="project" value="TreeGrafter"/>
</dbReference>
<keyword evidence="1" id="KW-0479">Metal-binding</keyword>
<evidence type="ECO:0000256" key="4">
    <source>
        <dbReference type="ARBA" id="ARBA00022833"/>
    </source>
</evidence>
<gene>
    <name evidence="8" type="primary">Znf574_1</name>
    <name evidence="8" type="ORF">GRAPIC_R16123</name>
</gene>
<name>A0A7K6EX07_9PASS</name>
<dbReference type="SUPFAM" id="SSF57667">
    <property type="entry name" value="beta-beta-alpha zinc fingers"/>
    <property type="match status" value="1"/>
</dbReference>
<keyword evidence="4" id="KW-0862">Zinc</keyword>
<dbReference type="SMART" id="SM00355">
    <property type="entry name" value="ZnF_C2H2"/>
    <property type="match status" value="4"/>
</dbReference>
<dbReference type="InterPro" id="IPR036236">
    <property type="entry name" value="Znf_C2H2_sf"/>
</dbReference>
<feature type="domain" description="C2H2-type" evidence="7">
    <location>
        <begin position="102"/>
        <end position="124"/>
    </location>
</feature>
<feature type="region of interest" description="Disordered" evidence="6">
    <location>
        <begin position="37"/>
        <end position="86"/>
    </location>
</feature>
<feature type="compositionally biased region" description="Polar residues" evidence="6">
    <location>
        <begin position="38"/>
        <end position="65"/>
    </location>
</feature>
<dbReference type="Gene3D" id="3.30.160.60">
    <property type="entry name" value="Classic Zinc Finger"/>
    <property type="match status" value="1"/>
</dbReference>
<dbReference type="PANTHER" id="PTHR24379">
    <property type="entry name" value="KRAB AND ZINC FINGER DOMAIN-CONTAINING"/>
    <property type="match status" value="1"/>
</dbReference>
<proteinExistence type="predicted"/>
<keyword evidence="9" id="KW-1185">Reference proteome</keyword>
<evidence type="ECO:0000259" key="7">
    <source>
        <dbReference type="PROSITE" id="PS50157"/>
    </source>
</evidence>
<evidence type="ECO:0000256" key="2">
    <source>
        <dbReference type="ARBA" id="ARBA00022737"/>
    </source>
</evidence>
<evidence type="ECO:0000256" key="6">
    <source>
        <dbReference type="SAM" id="MobiDB-lite"/>
    </source>
</evidence>
<dbReference type="GO" id="GO:0000977">
    <property type="term" value="F:RNA polymerase II transcription regulatory region sequence-specific DNA binding"/>
    <property type="evidence" value="ECO:0007669"/>
    <property type="project" value="TreeGrafter"/>
</dbReference>